<dbReference type="Gene3D" id="2.40.10.270">
    <property type="entry name" value="Bacteriophage SPP1 head-tail adaptor protein"/>
    <property type="match status" value="1"/>
</dbReference>
<keyword evidence="2" id="KW-1185">Reference proteome</keyword>
<protein>
    <submittedName>
        <fullName evidence="1">Head-tail adaptor protein</fullName>
    </submittedName>
</protein>
<accession>A0ABS9UK06</accession>
<organism evidence="1 2">
    <name type="scientific">Belliella calami</name>
    <dbReference type="NCBI Taxonomy" id="2923436"/>
    <lineage>
        <taxon>Bacteria</taxon>
        <taxon>Pseudomonadati</taxon>
        <taxon>Bacteroidota</taxon>
        <taxon>Cytophagia</taxon>
        <taxon>Cytophagales</taxon>
        <taxon>Cyclobacteriaceae</taxon>
        <taxon>Belliella</taxon>
    </lineage>
</organism>
<dbReference type="InterPro" id="IPR038666">
    <property type="entry name" value="SSP1_head-tail_sf"/>
</dbReference>
<dbReference type="InterPro" id="IPR008767">
    <property type="entry name" value="Phage_SPP1_head-tail_adaptor"/>
</dbReference>
<evidence type="ECO:0000313" key="1">
    <source>
        <dbReference type="EMBL" id="MCH7396563.1"/>
    </source>
</evidence>
<sequence>MYIGNFNRYISFYENVTTKNSYNEPVSTFTKVYECDAEKYDKVNTERFEANQNIVSEITFFTIHFPDFEIDNTYLILDEDSNKVYEIKGIKEIGYEEGLQLITQHKSRFKLYE</sequence>
<name>A0ABS9UK06_9BACT</name>
<evidence type="ECO:0000313" key="2">
    <source>
        <dbReference type="Proteomes" id="UP001165488"/>
    </source>
</evidence>
<dbReference type="Proteomes" id="UP001165488">
    <property type="component" value="Unassembled WGS sequence"/>
</dbReference>
<dbReference type="RefSeq" id="WP_241273084.1">
    <property type="nucleotide sequence ID" value="NZ_JAKZGS010000001.1"/>
</dbReference>
<comment type="caution">
    <text evidence="1">The sequence shown here is derived from an EMBL/GenBank/DDBJ whole genome shotgun (WGS) entry which is preliminary data.</text>
</comment>
<dbReference type="EMBL" id="JAKZGS010000001">
    <property type="protein sequence ID" value="MCH7396563.1"/>
    <property type="molecule type" value="Genomic_DNA"/>
</dbReference>
<gene>
    <name evidence="1" type="ORF">MM236_01125</name>
</gene>
<reference evidence="1" key="1">
    <citation type="submission" date="2022-03" db="EMBL/GenBank/DDBJ databases">
        <title>De novo assembled genomes of Belliella spp. (Cyclobacteriaceae) strains.</title>
        <authorList>
            <person name="Szabo A."/>
            <person name="Korponai K."/>
            <person name="Felfoldi T."/>
        </authorList>
    </citation>
    <scope>NUCLEOTIDE SEQUENCE</scope>
    <source>
        <strain evidence="1">DSM 107340</strain>
    </source>
</reference>
<proteinExistence type="predicted"/>
<dbReference type="Pfam" id="PF05521">
    <property type="entry name" value="Phage_HCP"/>
    <property type="match status" value="1"/>
</dbReference>